<dbReference type="SMART" id="SM00256">
    <property type="entry name" value="FBOX"/>
    <property type="match status" value="1"/>
</dbReference>
<dbReference type="PANTHER" id="PTHR23015:SF4">
    <property type="entry name" value="DUF38 DOMAIN-CONTAINING PROTEIN-RELATED"/>
    <property type="match status" value="1"/>
</dbReference>
<dbReference type="Pfam" id="PF01827">
    <property type="entry name" value="FTH"/>
    <property type="match status" value="1"/>
</dbReference>
<evidence type="ECO:0000313" key="2">
    <source>
        <dbReference type="EMBL" id="EGT43872.1"/>
    </source>
</evidence>
<name>G0P389_CAEBE</name>
<dbReference type="InterPro" id="IPR040161">
    <property type="entry name" value="FB224"/>
</dbReference>
<accession>G0P389</accession>
<dbReference type="Proteomes" id="UP000008068">
    <property type="component" value="Unassembled WGS sequence"/>
</dbReference>
<gene>
    <name evidence="2" type="ORF">CAEBREN_24343</name>
</gene>
<dbReference type="InterPro" id="IPR036047">
    <property type="entry name" value="F-box-like_dom_sf"/>
</dbReference>
<proteinExistence type="predicted"/>
<evidence type="ECO:0000313" key="3">
    <source>
        <dbReference type="Proteomes" id="UP000008068"/>
    </source>
</evidence>
<reference evidence="3" key="1">
    <citation type="submission" date="2011-07" db="EMBL/GenBank/DDBJ databases">
        <authorList>
            <consortium name="Caenorhabditis brenneri Sequencing and Analysis Consortium"/>
            <person name="Wilson R.K."/>
        </authorList>
    </citation>
    <scope>NUCLEOTIDE SEQUENCE [LARGE SCALE GENOMIC DNA]</scope>
    <source>
        <strain evidence="3">PB2801</strain>
    </source>
</reference>
<dbReference type="PROSITE" id="PS50181">
    <property type="entry name" value="FBOX"/>
    <property type="match status" value="1"/>
</dbReference>
<organism evidence="3">
    <name type="scientific">Caenorhabditis brenneri</name>
    <name type="common">Nematode worm</name>
    <dbReference type="NCBI Taxonomy" id="135651"/>
    <lineage>
        <taxon>Eukaryota</taxon>
        <taxon>Metazoa</taxon>
        <taxon>Ecdysozoa</taxon>
        <taxon>Nematoda</taxon>
        <taxon>Chromadorea</taxon>
        <taxon>Rhabditida</taxon>
        <taxon>Rhabditina</taxon>
        <taxon>Rhabditomorpha</taxon>
        <taxon>Rhabditoidea</taxon>
        <taxon>Rhabditidae</taxon>
        <taxon>Peloderinae</taxon>
        <taxon>Caenorhabditis</taxon>
    </lineage>
</organism>
<feature type="domain" description="F-box" evidence="1">
    <location>
        <begin position="20"/>
        <end position="69"/>
    </location>
</feature>
<dbReference type="Pfam" id="PF00646">
    <property type="entry name" value="F-box"/>
    <property type="match status" value="1"/>
</dbReference>
<evidence type="ECO:0000259" key="1">
    <source>
        <dbReference type="PROSITE" id="PS50181"/>
    </source>
</evidence>
<keyword evidence="3" id="KW-1185">Reference proteome</keyword>
<dbReference type="PANTHER" id="PTHR23015">
    <property type="entry name" value="UNCHARACTERIZED C.ELEGANS PROTEIN"/>
    <property type="match status" value="1"/>
</dbReference>
<dbReference type="InterPro" id="IPR002900">
    <property type="entry name" value="DUF38/FTH_CAE_spp"/>
</dbReference>
<dbReference type="AlphaFoldDB" id="G0P389"/>
<dbReference type="InParanoid" id="G0P389"/>
<protein>
    <recommendedName>
        <fullName evidence="1">F-box domain-containing protein</fullName>
    </recommendedName>
</protein>
<dbReference type="CDD" id="cd22150">
    <property type="entry name" value="F-box_CeFBXA-like"/>
    <property type="match status" value="1"/>
</dbReference>
<dbReference type="SUPFAM" id="SSF81383">
    <property type="entry name" value="F-box domain"/>
    <property type="match status" value="1"/>
</dbReference>
<sequence length="276" mass="33296">MLNFLLKKLKLKNDKTNKNHVSLAHMPDVVMEEILDRLDYRSVLRLRKVSRGLRYTIDQIKPDFQLRKFHLHIRKFHPHRIPFQIWIGESQKRDYIDYRLTELGCTVGCYKEHQYKERSFRNTDFMNICMRDFENFMKFQRSILEVFYVNLYLDWSLTMEKMDSDAILDRIRNSNKKLLKTEKLEMEVRHEAEAKRILSLVYPNFLKSITIYGDRNSRSMSKLKIDELEVLEQWKNAENLKIWGFEWDEKGVESLVGQFSMVKLNTEVVIMNDLVI</sequence>
<dbReference type="EMBL" id="GL380038">
    <property type="protein sequence ID" value="EGT43872.1"/>
    <property type="molecule type" value="Genomic_DNA"/>
</dbReference>
<dbReference type="HOGENOM" id="CLU_030831_0_1_1"/>
<dbReference type="InterPro" id="IPR001810">
    <property type="entry name" value="F-box_dom"/>
</dbReference>
<dbReference type="GO" id="GO:0045087">
    <property type="term" value="P:innate immune response"/>
    <property type="evidence" value="ECO:0007669"/>
    <property type="project" value="TreeGrafter"/>
</dbReference>